<evidence type="ECO:0000256" key="1">
    <source>
        <dbReference type="ARBA" id="ARBA00022730"/>
    </source>
</evidence>
<dbReference type="NCBIfam" id="NF004128">
    <property type="entry name" value="PRK05618.1-2"/>
    <property type="match status" value="1"/>
</dbReference>
<dbReference type="PANTHER" id="PTHR33284">
    <property type="entry name" value="RIBOSOMAL PROTEIN L25/GLN-TRNA SYNTHETASE, ANTI-CODON-BINDING DOMAIN-CONTAINING PROTEIN"/>
    <property type="match status" value="1"/>
</dbReference>
<dbReference type="RefSeq" id="WP_144277834.1">
    <property type="nucleotide sequence ID" value="NZ_CP041730.1"/>
</dbReference>
<dbReference type="InterPro" id="IPR001021">
    <property type="entry name" value="Ribosomal_bL25_long"/>
</dbReference>
<evidence type="ECO:0000256" key="4">
    <source>
        <dbReference type="ARBA" id="ARBA00023274"/>
    </source>
</evidence>
<dbReference type="NCBIfam" id="NF004612">
    <property type="entry name" value="PRK05943.1"/>
    <property type="match status" value="1"/>
</dbReference>
<evidence type="ECO:0000259" key="7">
    <source>
        <dbReference type="Pfam" id="PF14693"/>
    </source>
</evidence>
<dbReference type="AlphaFoldDB" id="A0A516SEA0"/>
<feature type="domain" description="Large ribosomal subunit protein bL25 L25" evidence="6">
    <location>
        <begin position="7"/>
        <end position="92"/>
    </location>
</feature>
<dbReference type="GO" id="GO:0003735">
    <property type="term" value="F:structural constituent of ribosome"/>
    <property type="evidence" value="ECO:0007669"/>
    <property type="project" value="InterPro"/>
</dbReference>
<keyword evidence="2 5" id="KW-0694">RNA-binding</keyword>
<dbReference type="Pfam" id="PF01386">
    <property type="entry name" value="Ribosomal_L25p"/>
    <property type="match status" value="1"/>
</dbReference>
<keyword evidence="9" id="KW-1185">Reference proteome</keyword>
<proteinExistence type="inferred from homology"/>
<dbReference type="EMBL" id="CP041730">
    <property type="protein sequence ID" value="QDQ26440.1"/>
    <property type="molecule type" value="Genomic_DNA"/>
</dbReference>
<dbReference type="InterPro" id="IPR037121">
    <property type="entry name" value="Ribosomal_bL25_C"/>
</dbReference>
<evidence type="ECO:0000259" key="6">
    <source>
        <dbReference type="Pfam" id="PF01386"/>
    </source>
</evidence>
<dbReference type="PANTHER" id="PTHR33284:SF1">
    <property type="entry name" value="RIBOSOMAL PROTEIN L25_GLN-TRNA SYNTHETASE, ANTI-CODON-BINDING DOMAIN-CONTAINING PROTEIN"/>
    <property type="match status" value="1"/>
</dbReference>
<sequence length="199" mass="21512">MTIEVIASQRVEQGTGASRRLRRDGKVPGVVYGADQAPVAVTLDHNNLYHAMQHEGFHASILNLKIDGKAEPVLLRDAQYHPWKQIVMHVDFQRVNPNEKIHIKVPFHFINADVAPGVKTGGGIVSHVMTDADVSCLPGKLPEFIEVDLKNLEAGHSIHLGDLTLPEGVEFVALKHGDNATVATILSVRGAASEETAAA</sequence>
<dbReference type="NCBIfam" id="NF004130">
    <property type="entry name" value="PRK05618.1-5"/>
    <property type="match status" value="1"/>
</dbReference>
<dbReference type="InterPro" id="IPR020056">
    <property type="entry name" value="Rbsml_bL25/Gln-tRNA_synth_N"/>
</dbReference>
<dbReference type="CDD" id="cd00495">
    <property type="entry name" value="Ribosomal_L25_TL5_CTC"/>
    <property type="match status" value="1"/>
</dbReference>
<dbReference type="InterPro" id="IPR011035">
    <property type="entry name" value="Ribosomal_bL25/Gln-tRNA_synth"/>
</dbReference>
<dbReference type="HAMAP" id="MF_01336">
    <property type="entry name" value="Ribosomal_bL25"/>
    <property type="match status" value="1"/>
</dbReference>
<dbReference type="NCBIfam" id="TIGR00731">
    <property type="entry name" value="bL25_bact_ctc"/>
    <property type="match status" value="1"/>
</dbReference>
<organism evidence="8 9">
    <name type="scientific">Chitinimonas arctica</name>
    <dbReference type="NCBI Taxonomy" id="2594795"/>
    <lineage>
        <taxon>Bacteria</taxon>
        <taxon>Pseudomonadati</taxon>
        <taxon>Pseudomonadota</taxon>
        <taxon>Betaproteobacteria</taxon>
        <taxon>Neisseriales</taxon>
        <taxon>Chitinibacteraceae</taxon>
        <taxon>Chitinimonas</taxon>
    </lineage>
</organism>
<dbReference type="GO" id="GO:0022625">
    <property type="term" value="C:cytosolic large ribosomal subunit"/>
    <property type="evidence" value="ECO:0007669"/>
    <property type="project" value="TreeGrafter"/>
</dbReference>
<comment type="subunit">
    <text evidence="5">Part of the 50S ribosomal subunit; part of the 5S rRNA/L5/L18/L25 subcomplex. Contacts the 5S rRNA. Binds to the 5S rRNA independently of L5 and L18.</text>
</comment>
<dbReference type="SUPFAM" id="SSF50715">
    <property type="entry name" value="Ribosomal protein L25-like"/>
    <property type="match status" value="1"/>
</dbReference>
<dbReference type="OrthoDB" id="5242980at2"/>
<evidence type="ECO:0000313" key="8">
    <source>
        <dbReference type="EMBL" id="QDQ26440.1"/>
    </source>
</evidence>
<dbReference type="Pfam" id="PF14693">
    <property type="entry name" value="Ribosomal_TL5_C"/>
    <property type="match status" value="1"/>
</dbReference>
<gene>
    <name evidence="5" type="primary">rplY</name>
    <name evidence="5" type="synonym">ctc</name>
    <name evidence="8" type="ORF">FNU76_08725</name>
</gene>
<evidence type="ECO:0000256" key="2">
    <source>
        <dbReference type="ARBA" id="ARBA00022884"/>
    </source>
</evidence>
<reference evidence="9" key="1">
    <citation type="submission" date="2019-07" db="EMBL/GenBank/DDBJ databases">
        <title>Chitinimonas sp. nov., isolated from Ny-Alesund, arctica soil.</title>
        <authorList>
            <person name="Xu Q."/>
            <person name="Peng F."/>
        </authorList>
    </citation>
    <scope>NUCLEOTIDE SEQUENCE [LARGE SCALE GENOMIC DNA]</scope>
    <source>
        <strain evidence="9">R3-44</strain>
    </source>
</reference>
<dbReference type="InterPro" id="IPR020930">
    <property type="entry name" value="Ribosomal_uL5_bac-type"/>
</dbReference>
<keyword evidence="1 5" id="KW-0699">rRNA-binding</keyword>
<protein>
    <recommendedName>
        <fullName evidence="5">Large ribosomal subunit protein bL25</fullName>
    </recommendedName>
    <alternativeName>
        <fullName evidence="5">General stress protein CTC</fullName>
    </alternativeName>
</protein>
<feature type="domain" description="Large ribosomal subunit protein bL25 beta" evidence="7">
    <location>
        <begin position="100"/>
        <end position="187"/>
    </location>
</feature>
<comment type="function">
    <text evidence="5">This is one of the proteins that binds to the 5S RNA in the ribosome where it forms part of the central protuberance.</text>
</comment>
<accession>A0A516SEA0</accession>
<evidence type="ECO:0000313" key="9">
    <source>
        <dbReference type="Proteomes" id="UP000317550"/>
    </source>
</evidence>
<dbReference type="Proteomes" id="UP000317550">
    <property type="component" value="Chromosome"/>
</dbReference>
<keyword evidence="3 5" id="KW-0689">Ribosomal protein</keyword>
<name>A0A516SEA0_9NEIS</name>
<dbReference type="GO" id="GO:0008097">
    <property type="term" value="F:5S rRNA binding"/>
    <property type="evidence" value="ECO:0007669"/>
    <property type="project" value="InterPro"/>
</dbReference>
<dbReference type="HAMAP" id="MF_01334">
    <property type="entry name" value="Ribosomal_bL25_CTC"/>
    <property type="match status" value="1"/>
</dbReference>
<comment type="similarity">
    <text evidence="5">Belongs to the bacterial ribosomal protein bL25 family. CTC subfamily.</text>
</comment>
<dbReference type="Gene3D" id="2.40.240.10">
    <property type="entry name" value="Ribosomal Protein L25, Chain P"/>
    <property type="match status" value="1"/>
</dbReference>
<dbReference type="InterPro" id="IPR020057">
    <property type="entry name" value="Ribosomal_bL25_b-dom"/>
</dbReference>
<evidence type="ECO:0000256" key="5">
    <source>
        <dbReference type="HAMAP-Rule" id="MF_01334"/>
    </source>
</evidence>
<dbReference type="InterPro" id="IPR020055">
    <property type="entry name" value="Ribosomal_bL25_short"/>
</dbReference>
<dbReference type="KEGG" id="cari:FNU76_08725"/>
<dbReference type="InterPro" id="IPR029751">
    <property type="entry name" value="Ribosomal_L25_dom"/>
</dbReference>
<dbReference type="GO" id="GO:0006412">
    <property type="term" value="P:translation"/>
    <property type="evidence" value="ECO:0007669"/>
    <property type="project" value="UniProtKB-UniRule"/>
</dbReference>
<dbReference type="Gene3D" id="2.170.120.20">
    <property type="entry name" value="Ribosomal protein L25, beta domain"/>
    <property type="match status" value="1"/>
</dbReference>
<keyword evidence="4 5" id="KW-0687">Ribonucleoprotein</keyword>
<evidence type="ECO:0000256" key="3">
    <source>
        <dbReference type="ARBA" id="ARBA00022980"/>
    </source>
</evidence>